<gene>
    <name evidence="1" type="ORF">TCHU04912_LOCUS1183</name>
    <name evidence="2" type="ORF">TCHU04912_LOCUS1184</name>
</gene>
<protein>
    <submittedName>
        <fullName evidence="2">Uncharacterized protein</fullName>
    </submittedName>
</protein>
<dbReference type="AlphaFoldDB" id="A0A6U1E6I5"/>
<name>A0A6U1E6I5_9CHLO</name>
<reference evidence="2" key="1">
    <citation type="submission" date="2021-01" db="EMBL/GenBank/DDBJ databases">
        <authorList>
            <person name="Corre E."/>
            <person name="Pelletier E."/>
            <person name="Niang G."/>
            <person name="Scheremetjew M."/>
            <person name="Finn R."/>
            <person name="Kale V."/>
            <person name="Holt S."/>
            <person name="Cochrane G."/>
            <person name="Meng A."/>
            <person name="Brown T."/>
            <person name="Cohen L."/>
        </authorList>
    </citation>
    <scope>NUCLEOTIDE SEQUENCE</scope>
    <source>
        <strain evidence="2">PLY429</strain>
    </source>
</reference>
<accession>A0A6U1E6I5</accession>
<evidence type="ECO:0000313" key="1">
    <source>
        <dbReference type="EMBL" id="CAD9198950.1"/>
    </source>
</evidence>
<proteinExistence type="predicted"/>
<dbReference type="EMBL" id="HBGG01002241">
    <property type="protein sequence ID" value="CAD9198951.1"/>
    <property type="molecule type" value="Transcribed_RNA"/>
</dbReference>
<evidence type="ECO:0000313" key="2">
    <source>
        <dbReference type="EMBL" id="CAD9198951.1"/>
    </source>
</evidence>
<dbReference type="EMBL" id="HBGG01002239">
    <property type="protein sequence ID" value="CAD9198950.1"/>
    <property type="molecule type" value="Transcribed_RNA"/>
</dbReference>
<organism evidence="2">
    <name type="scientific">Tetraselmis chuii</name>
    <dbReference type="NCBI Taxonomy" id="63592"/>
    <lineage>
        <taxon>Eukaryota</taxon>
        <taxon>Viridiplantae</taxon>
        <taxon>Chlorophyta</taxon>
        <taxon>core chlorophytes</taxon>
        <taxon>Chlorodendrophyceae</taxon>
        <taxon>Chlorodendrales</taxon>
        <taxon>Chlorodendraceae</taxon>
        <taxon>Tetraselmis</taxon>
    </lineage>
</organism>
<sequence length="138" mass="15120">MRHSGSPTPDDSKRIRVNGGAMLQQFDSLKREILKRVTPLYLELLDPDGCFPTGTGATHNIMDEVKHRYYLKFGVGSQRVSQSNPPQNSLTSSWRAGSDTALLQKVVCKPLAFSIAPLVAERAVTLPEPRRVSAAASD</sequence>